<evidence type="ECO:0000313" key="4">
    <source>
        <dbReference type="EMBL" id="KAF7634808.1"/>
    </source>
</evidence>
<gene>
    <name evidence="4" type="ORF">Mgra_00005701</name>
</gene>
<dbReference type="GO" id="GO:0006402">
    <property type="term" value="P:mRNA catabolic process"/>
    <property type="evidence" value="ECO:0007669"/>
    <property type="project" value="InterPro"/>
</dbReference>
<evidence type="ECO:0000256" key="3">
    <source>
        <dbReference type="ARBA" id="ARBA00030283"/>
    </source>
</evidence>
<comment type="subcellular location">
    <subcellularLocation>
        <location evidence="1">Cytoplasm</location>
        <location evidence="1">P-body</location>
    </subcellularLocation>
</comment>
<dbReference type="GO" id="GO:0030014">
    <property type="term" value="C:CCR4-NOT complex"/>
    <property type="evidence" value="ECO:0007669"/>
    <property type="project" value="InterPro"/>
</dbReference>
<evidence type="ECO:0000256" key="2">
    <source>
        <dbReference type="ARBA" id="ARBA00014171"/>
    </source>
</evidence>
<comment type="caution">
    <text evidence="4">The sequence shown here is derived from an EMBL/GenBank/DDBJ whole genome shotgun (WGS) entry which is preliminary data.</text>
</comment>
<dbReference type="Proteomes" id="UP000605970">
    <property type="component" value="Unassembled WGS sequence"/>
</dbReference>
<dbReference type="InterPro" id="IPR007216">
    <property type="entry name" value="CNOT9"/>
</dbReference>
<dbReference type="Gene3D" id="1.25.10.10">
    <property type="entry name" value="Leucine-rich Repeat Variant"/>
    <property type="match status" value="1"/>
</dbReference>
<accession>A0A8S9ZNR3</accession>
<dbReference type="InterPro" id="IPR011989">
    <property type="entry name" value="ARM-like"/>
</dbReference>
<dbReference type="PANTHER" id="PTHR12262">
    <property type="entry name" value="CCR4-NOT TRANSCRIPTION COMPLEX SUBUNIT 9"/>
    <property type="match status" value="1"/>
</dbReference>
<dbReference type="AlphaFoldDB" id="A0A8S9ZNR3"/>
<proteinExistence type="predicted"/>
<organism evidence="4 5">
    <name type="scientific">Meloidogyne graminicola</name>
    <dbReference type="NCBI Taxonomy" id="189291"/>
    <lineage>
        <taxon>Eukaryota</taxon>
        <taxon>Metazoa</taxon>
        <taxon>Ecdysozoa</taxon>
        <taxon>Nematoda</taxon>
        <taxon>Chromadorea</taxon>
        <taxon>Rhabditida</taxon>
        <taxon>Tylenchina</taxon>
        <taxon>Tylenchomorpha</taxon>
        <taxon>Tylenchoidea</taxon>
        <taxon>Meloidogynidae</taxon>
        <taxon>Meloidogyninae</taxon>
        <taxon>Meloidogyne</taxon>
    </lineage>
</organism>
<reference evidence="4" key="1">
    <citation type="journal article" date="2020" name="Ecol. Evol.">
        <title>Genome structure and content of the rice root-knot nematode (Meloidogyne graminicola).</title>
        <authorList>
            <person name="Phan N.T."/>
            <person name="Danchin E.G.J."/>
            <person name="Klopp C."/>
            <person name="Perfus-Barbeoch L."/>
            <person name="Kozlowski D.K."/>
            <person name="Koutsovoulos G.D."/>
            <person name="Lopez-Roques C."/>
            <person name="Bouchez O."/>
            <person name="Zahm M."/>
            <person name="Besnard G."/>
            <person name="Bellafiore S."/>
        </authorList>
    </citation>
    <scope>NUCLEOTIDE SEQUENCE</scope>
    <source>
        <strain evidence="4">VN-18</strain>
    </source>
</reference>
<name>A0A8S9ZNR3_9BILA</name>
<dbReference type="Pfam" id="PF04078">
    <property type="entry name" value="Rcd1"/>
    <property type="match status" value="1"/>
</dbReference>
<evidence type="ECO:0000313" key="5">
    <source>
        <dbReference type="Proteomes" id="UP000605970"/>
    </source>
</evidence>
<dbReference type="OrthoDB" id="1183224at2759"/>
<dbReference type="GO" id="GO:0000932">
    <property type="term" value="C:P-body"/>
    <property type="evidence" value="ECO:0007669"/>
    <property type="project" value="UniProtKB-SubCell"/>
</dbReference>
<dbReference type="EMBL" id="JABEBT010000050">
    <property type="protein sequence ID" value="KAF7634808.1"/>
    <property type="molecule type" value="Genomic_DNA"/>
</dbReference>
<keyword evidence="5" id="KW-1185">Reference proteome</keyword>
<evidence type="ECO:0000256" key="1">
    <source>
        <dbReference type="ARBA" id="ARBA00004201"/>
    </source>
</evidence>
<protein>
    <recommendedName>
        <fullName evidence="2">CCR4-NOT transcription complex subunit 9</fullName>
    </recommendedName>
    <alternativeName>
        <fullName evidence="3">Cell differentiation protein RQCD1 homolog</fullName>
    </alternativeName>
</protein>
<sequence length="134" mass="15291">MKNDKEKGLNKFAMDTRIGGIMINEKNALLQISKCRESVEDLAVWLLVFIWDCEVCFSLESICLYNKYESYLVFCFKKSLAFTPYILPPTLTAVQSNRVCNALALMQCIASHRDTETVRKQNPALPLSVLAYNQ</sequence>